<organism evidence="15 16">
    <name type="scientific">Roseibium polysiphoniae</name>
    <dbReference type="NCBI Taxonomy" id="2571221"/>
    <lineage>
        <taxon>Bacteria</taxon>
        <taxon>Pseudomonadati</taxon>
        <taxon>Pseudomonadota</taxon>
        <taxon>Alphaproteobacteria</taxon>
        <taxon>Hyphomicrobiales</taxon>
        <taxon>Stappiaceae</taxon>
        <taxon>Roseibium</taxon>
    </lineage>
</organism>
<reference evidence="15" key="2">
    <citation type="journal article" date="2021" name="Microorganisms">
        <title>Bacterial Dimethylsulfoniopropionate Biosynthesis in the East China Sea.</title>
        <authorList>
            <person name="Liu J."/>
            <person name="Zhang Y."/>
            <person name="Liu J."/>
            <person name="Zhong H."/>
            <person name="Williams B.T."/>
            <person name="Zheng Y."/>
            <person name="Curson A.R.J."/>
            <person name="Sun C."/>
            <person name="Sun H."/>
            <person name="Song D."/>
            <person name="Wagner Mackenzie B."/>
            <person name="Bermejo Martinez A."/>
            <person name="Todd J.D."/>
            <person name="Zhang X.H."/>
        </authorList>
    </citation>
    <scope>NUCLEOTIDE SEQUENCE</scope>
    <source>
        <strain evidence="15">AESS21</strain>
    </source>
</reference>
<comment type="catalytic activity">
    <reaction evidence="11">
        <text>N(6)-L-threonylcarbamoyladenosine(37) in tRNA + (sulfur carrier)-SH + AH2 + 2 S-adenosyl-L-methionine = 2-methylsulfanyl-N(6)-L-threonylcarbamoyladenosine(37) in tRNA + (sulfur carrier)-H + 5'-deoxyadenosine + L-methionine + A + S-adenosyl-L-homocysteine + 2 H(+)</text>
        <dbReference type="Rhea" id="RHEA:37075"/>
        <dbReference type="Rhea" id="RHEA-COMP:10163"/>
        <dbReference type="Rhea" id="RHEA-COMP:11092"/>
        <dbReference type="Rhea" id="RHEA-COMP:14737"/>
        <dbReference type="Rhea" id="RHEA-COMP:14739"/>
        <dbReference type="ChEBI" id="CHEBI:13193"/>
        <dbReference type="ChEBI" id="CHEBI:15378"/>
        <dbReference type="ChEBI" id="CHEBI:17319"/>
        <dbReference type="ChEBI" id="CHEBI:17499"/>
        <dbReference type="ChEBI" id="CHEBI:29917"/>
        <dbReference type="ChEBI" id="CHEBI:57844"/>
        <dbReference type="ChEBI" id="CHEBI:57856"/>
        <dbReference type="ChEBI" id="CHEBI:59789"/>
        <dbReference type="ChEBI" id="CHEBI:64428"/>
        <dbReference type="ChEBI" id="CHEBI:74418"/>
        <dbReference type="ChEBI" id="CHEBI:74420"/>
        <dbReference type="EC" id="2.8.4.5"/>
    </reaction>
</comment>
<dbReference type="InterPro" id="IPR006638">
    <property type="entry name" value="Elp3/MiaA/NifB-like_rSAM"/>
</dbReference>
<dbReference type="PROSITE" id="PS01278">
    <property type="entry name" value="MTTASE_RADICAL"/>
    <property type="match status" value="1"/>
</dbReference>
<dbReference type="GO" id="GO:0051539">
    <property type="term" value="F:4 iron, 4 sulfur cluster binding"/>
    <property type="evidence" value="ECO:0007669"/>
    <property type="project" value="UniProtKB-KW"/>
</dbReference>
<dbReference type="InterPro" id="IPR013848">
    <property type="entry name" value="Methylthiotransferase_N"/>
</dbReference>
<dbReference type="InterPro" id="IPR023404">
    <property type="entry name" value="rSAM_horseshoe"/>
</dbReference>
<dbReference type="InterPro" id="IPR038135">
    <property type="entry name" value="Methylthiotransferase_N_sf"/>
</dbReference>
<dbReference type="Pfam" id="PF00919">
    <property type="entry name" value="UPF0004"/>
    <property type="match status" value="1"/>
</dbReference>
<dbReference type="Proteomes" id="UP000705379">
    <property type="component" value="Unassembled WGS sequence"/>
</dbReference>
<dbReference type="GO" id="GO:0046872">
    <property type="term" value="F:metal ion binding"/>
    <property type="evidence" value="ECO:0007669"/>
    <property type="project" value="UniProtKB-KW"/>
</dbReference>
<accession>A0A944GTU9</accession>
<dbReference type="Gene3D" id="3.40.50.12160">
    <property type="entry name" value="Methylthiotransferase, N-terminal domain"/>
    <property type="match status" value="1"/>
</dbReference>
<evidence type="ECO:0000256" key="6">
    <source>
        <dbReference type="ARBA" id="ARBA00022691"/>
    </source>
</evidence>
<feature type="domain" description="TRAM" evidence="12">
    <location>
        <begin position="365"/>
        <end position="419"/>
    </location>
</feature>
<evidence type="ECO:0000256" key="3">
    <source>
        <dbReference type="ARBA" id="ARBA00013273"/>
    </source>
</evidence>
<comment type="cofactor">
    <cofactor evidence="1">
        <name>[4Fe-4S] cluster</name>
        <dbReference type="ChEBI" id="CHEBI:49883"/>
    </cofactor>
</comment>
<dbReference type="InterPro" id="IPR002792">
    <property type="entry name" value="TRAM_dom"/>
</dbReference>
<keyword evidence="8" id="KW-0408">Iron</keyword>
<evidence type="ECO:0000256" key="10">
    <source>
        <dbReference type="ARBA" id="ARBA00031213"/>
    </source>
</evidence>
<dbReference type="NCBIfam" id="TIGR00089">
    <property type="entry name" value="MiaB/RimO family radical SAM methylthiotransferase"/>
    <property type="match status" value="1"/>
</dbReference>
<keyword evidence="6" id="KW-0949">S-adenosyl-L-methionine</keyword>
<dbReference type="AlphaFoldDB" id="A0A944GTU9"/>
<evidence type="ECO:0000256" key="4">
    <source>
        <dbReference type="ARBA" id="ARBA00022485"/>
    </source>
</evidence>
<dbReference type="SFLD" id="SFLDS00029">
    <property type="entry name" value="Radical_SAM"/>
    <property type="match status" value="1"/>
</dbReference>
<evidence type="ECO:0000259" key="13">
    <source>
        <dbReference type="PROSITE" id="PS51449"/>
    </source>
</evidence>
<name>A0A944GTU9_9HYPH</name>
<dbReference type="EMBL" id="QTKU01000004">
    <property type="protein sequence ID" value="MBS8261849.1"/>
    <property type="molecule type" value="Genomic_DNA"/>
</dbReference>
<dbReference type="EC" id="2.8.4.5" evidence="3"/>
<feature type="domain" description="MTTase N-terminal" evidence="13">
    <location>
        <begin position="1"/>
        <end position="103"/>
    </location>
</feature>
<protein>
    <recommendedName>
        <fullName evidence="3">tRNA (N(6)-L-threonylcarbamoyladenosine(37)-C(2))-methylthiotransferase</fullName>
        <ecNumber evidence="3">2.8.4.5</ecNumber>
    </recommendedName>
    <alternativeName>
        <fullName evidence="10">tRNA-t(6)A37 methylthiotransferase</fullName>
    </alternativeName>
</protein>
<keyword evidence="9" id="KW-0411">Iron-sulfur</keyword>
<proteinExistence type="predicted"/>
<feature type="domain" description="Radical SAM core" evidence="14">
    <location>
        <begin position="132"/>
        <end position="362"/>
    </location>
</feature>
<dbReference type="Pfam" id="PF04055">
    <property type="entry name" value="Radical_SAM"/>
    <property type="match status" value="1"/>
</dbReference>
<dbReference type="RefSeq" id="WP_213217190.1">
    <property type="nucleotide sequence ID" value="NZ_QTKU01000004.1"/>
</dbReference>
<dbReference type="InterPro" id="IPR058240">
    <property type="entry name" value="rSAM_sf"/>
</dbReference>
<reference evidence="15" key="1">
    <citation type="submission" date="2018-08" db="EMBL/GenBank/DDBJ databases">
        <authorList>
            <person name="Jin W."/>
            <person name="Wang H."/>
            <person name="Yang Y."/>
            <person name="Li M."/>
            <person name="Liu J."/>
        </authorList>
    </citation>
    <scope>NUCLEOTIDE SEQUENCE</scope>
    <source>
        <strain evidence="15">AESS21</strain>
    </source>
</reference>
<dbReference type="PROSITE" id="PS50926">
    <property type="entry name" value="TRAM"/>
    <property type="match status" value="1"/>
</dbReference>
<keyword evidence="5" id="KW-0808">Transferase</keyword>
<evidence type="ECO:0000256" key="5">
    <source>
        <dbReference type="ARBA" id="ARBA00022679"/>
    </source>
</evidence>
<sequence>MTIDVVTFGCRLNSYESEVMKREAEAAGLKDAILVNTCAVTNEAVRQARQAVRKARRDNPAARIIVTGCAAQTESATFSEMEEVDLVLGNTEKLERKSYQEVAAFGIDDSEKVRVNDIMSIEETAGHLIDGLEGRARAFVQVQNGCDHRCTFCIIPYGRGNSRSVPMGVVIDQIRRLVENGYNEIVLTGVDITSYGADLPGAPQLGTLTAKILKMVPDLKRLRLSSIDSIEADDDLMRVIAEDERLMPHFHLSLQAGDDMILKRMKRRHLRADTIAFCEDVRRMRPDVVFGADIIAGFPTETEEMFLNSLRIVDECGLTHLHVFPFSPRPGTPAARMPQLQRPVIKERGARLRAKGDAALLAHLSSEVGKIRPVLVEKEGLGRTEQFTQTEISGGVAGEILPVKITGHSGRHLLGDVISKAA</sequence>
<keyword evidence="4" id="KW-0004">4Fe-4S</keyword>
<dbReference type="SMART" id="SM00729">
    <property type="entry name" value="Elp3"/>
    <property type="match status" value="1"/>
</dbReference>
<dbReference type="InterPro" id="IPR007197">
    <property type="entry name" value="rSAM"/>
</dbReference>
<evidence type="ECO:0000313" key="15">
    <source>
        <dbReference type="EMBL" id="MBS8261849.1"/>
    </source>
</evidence>
<evidence type="ECO:0000259" key="12">
    <source>
        <dbReference type="PROSITE" id="PS50926"/>
    </source>
</evidence>
<evidence type="ECO:0000256" key="7">
    <source>
        <dbReference type="ARBA" id="ARBA00022723"/>
    </source>
</evidence>
<evidence type="ECO:0000313" key="16">
    <source>
        <dbReference type="Proteomes" id="UP000705379"/>
    </source>
</evidence>
<dbReference type="NCBIfam" id="TIGR01579">
    <property type="entry name" value="MiaB-like-C"/>
    <property type="match status" value="1"/>
</dbReference>
<evidence type="ECO:0000259" key="14">
    <source>
        <dbReference type="PROSITE" id="PS51918"/>
    </source>
</evidence>
<evidence type="ECO:0000256" key="11">
    <source>
        <dbReference type="ARBA" id="ARBA00051661"/>
    </source>
</evidence>
<dbReference type="InterPro" id="IPR005839">
    <property type="entry name" value="Methylthiotransferase"/>
</dbReference>
<evidence type="ECO:0000256" key="8">
    <source>
        <dbReference type="ARBA" id="ARBA00023004"/>
    </source>
</evidence>
<evidence type="ECO:0000256" key="1">
    <source>
        <dbReference type="ARBA" id="ARBA00001966"/>
    </source>
</evidence>
<dbReference type="PROSITE" id="PS51918">
    <property type="entry name" value="RADICAL_SAM"/>
    <property type="match status" value="1"/>
</dbReference>
<dbReference type="PANTHER" id="PTHR11918:SF45">
    <property type="entry name" value="THREONYLCARBAMOYLADENOSINE TRNA METHYLTHIOTRANSFERASE"/>
    <property type="match status" value="1"/>
</dbReference>
<evidence type="ECO:0000256" key="9">
    <source>
        <dbReference type="ARBA" id="ARBA00023014"/>
    </source>
</evidence>
<dbReference type="SUPFAM" id="SSF102114">
    <property type="entry name" value="Radical SAM enzymes"/>
    <property type="match status" value="1"/>
</dbReference>
<dbReference type="PROSITE" id="PS51449">
    <property type="entry name" value="MTTASE_N"/>
    <property type="match status" value="1"/>
</dbReference>
<dbReference type="Gene3D" id="3.80.30.20">
    <property type="entry name" value="tm_1862 like domain"/>
    <property type="match status" value="1"/>
</dbReference>
<comment type="function">
    <text evidence="2">Catalyzes the methylthiolation of N6-threonylcarbamoyladenosine (t(6)A), leading to the formation of 2-methylthio-N6-threonylcarbamoyladenosine (ms(2)t(6)A) at position 37 in tRNAs that read codons beginning with adenine.</text>
</comment>
<dbReference type="PANTHER" id="PTHR11918">
    <property type="entry name" value="RADICAL SAM PROTEINS"/>
    <property type="match status" value="1"/>
</dbReference>
<dbReference type="InterPro" id="IPR006467">
    <property type="entry name" value="MiaB-like_bact"/>
</dbReference>
<dbReference type="GO" id="GO:0035598">
    <property type="term" value="F:tRNA (N(6)-L-threonylcarbamoyladenosine(37)-C(2))-methylthiotransferase activity"/>
    <property type="evidence" value="ECO:0007669"/>
    <property type="project" value="UniProtKB-EC"/>
</dbReference>
<gene>
    <name evidence="15" type="ORF">DYI23_16595</name>
</gene>
<evidence type="ECO:0000256" key="2">
    <source>
        <dbReference type="ARBA" id="ARBA00002399"/>
    </source>
</evidence>
<dbReference type="SFLD" id="SFLDG01082">
    <property type="entry name" value="B12-binding_domain_containing"/>
    <property type="match status" value="1"/>
</dbReference>
<comment type="caution">
    <text evidence="15">The sequence shown here is derived from an EMBL/GenBank/DDBJ whole genome shotgun (WGS) entry which is preliminary data.</text>
</comment>
<keyword evidence="7" id="KW-0479">Metal-binding</keyword>
<dbReference type="CDD" id="cd01335">
    <property type="entry name" value="Radical_SAM"/>
    <property type="match status" value="1"/>
</dbReference>
<dbReference type="InterPro" id="IPR020612">
    <property type="entry name" value="Methylthiotransferase_CS"/>
</dbReference>